<name>A0ABY8JYW7_9ACTN</name>
<accession>A0ABY8JYW7</accession>
<dbReference type="InterPro" id="IPR036612">
    <property type="entry name" value="KH_dom_type_1_sf"/>
</dbReference>
<dbReference type="SUPFAM" id="SSF54791">
    <property type="entry name" value="Eukaryotic type KH-domain (KH-domain type I)"/>
    <property type="match status" value="1"/>
</dbReference>
<dbReference type="EMBL" id="CP121682">
    <property type="protein sequence ID" value="WGD39866.1"/>
    <property type="molecule type" value="Genomic_DNA"/>
</dbReference>
<organism evidence="2 3">
    <name type="scientific">Streptomyces cathayae</name>
    <dbReference type="NCBI Taxonomy" id="3031124"/>
    <lineage>
        <taxon>Bacteria</taxon>
        <taxon>Bacillati</taxon>
        <taxon>Actinomycetota</taxon>
        <taxon>Actinomycetes</taxon>
        <taxon>Kitasatosporales</taxon>
        <taxon>Streptomycetaceae</taxon>
        <taxon>Streptomyces</taxon>
    </lineage>
</organism>
<keyword evidence="3" id="KW-1185">Reference proteome</keyword>
<sequence>MTTAPSAAVPVMLDLRAHLRPPASPDGYVEMWNRLEPVLVTLDPRSGPRICLDMAEEGTVTVLFLSPATAPVPFSANTPFAVRGILEPPRVRYSCATCRREGATTYAPFTCTGCGSDERPGRVCDAHAVFLDGSLRTSCAEHVPVCRCGRTARAWCGGPRCRSGRAWCSDHLVRHRGDASVEYCLECHEERFPACERSGCTGTGLTRCEHRDPNDGKPCDRRMCAEHVTRWRIYGDRSPGLALCARHHGGLRTASPDTLVALILMGTAARAQSRRGSRQGSRRSAFLPRIGIVRHIFINTCNRVLDMGTLDSLFVQLQRDLQHRKAVAGGRGLTEAALRLLDQHAASRREDVQRFRDSHTEGKEHFARLRALLQQSGKYELADAITFADYRPKSGILFVRVPQEMRSRFIGSGGAVVKDLRARLGVNIQLERE</sequence>
<evidence type="ECO:0000313" key="2">
    <source>
        <dbReference type="EMBL" id="WGD39866.1"/>
    </source>
</evidence>
<evidence type="ECO:0000313" key="3">
    <source>
        <dbReference type="Proteomes" id="UP001216440"/>
    </source>
</evidence>
<protein>
    <submittedName>
        <fullName evidence="2">KH domain-containing protein</fullName>
    </submittedName>
</protein>
<dbReference type="Proteomes" id="UP001216440">
    <property type="component" value="Chromosome"/>
</dbReference>
<keyword evidence="1" id="KW-0694">RNA-binding</keyword>
<proteinExistence type="predicted"/>
<gene>
    <name evidence="2" type="ORF">PYS65_06815</name>
</gene>
<dbReference type="CDD" id="cd00105">
    <property type="entry name" value="KH-I"/>
    <property type="match status" value="1"/>
</dbReference>
<evidence type="ECO:0000256" key="1">
    <source>
        <dbReference type="PROSITE-ProRule" id="PRU00117"/>
    </source>
</evidence>
<dbReference type="PROSITE" id="PS50084">
    <property type="entry name" value="KH_TYPE_1"/>
    <property type="match status" value="1"/>
</dbReference>
<dbReference type="RefSeq" id="WP_279332884.1">
    <property type="nucleotide sequence ID" value="NZ_CP121682.1"/>
</dbReference>
<reference evidence="2 3" key="1">
    <citation type="submission" date="2023-03" db="EMBL/GenBank/DDBJ databases">
        <authorList>
            <person name="Mo P."/>
        </authorList>
    </citation>
    <scope>NUCLEOTIDE SEQUENCE [LARGE SCALE GENOMIC DNA]</scope>
    <source>
        <strain evidence="2 3">HUAS 5</strain>
    </source>
</reference>